<dbReference type="Proteomes" id="UP000006591">
    <property type="component" value="Chromosome 3"/>
</dbReference>
<organism evidence="2">
    <name type="scientific">Oryza nivara</name>
    <name type="common">Indian wild rice</name>
    <name type="synonym">Oryza sativa f. spontanea</name>
    <dbReference type="NCBI Taxonomy" id="4536"/>
    <lineage>
        <taxon>Eukaryota</taxon>
        <taxon>Viridiplantae</taxon>
        <taxon>Streptophyta</taxon>
        <taxon>Embryophyta</taxon>
        <taxon>Tracheophyta</taxon>
        <taxon>Spermatophyta</taxon>
        <taxon>Magnoliopsida</taxon>
        <taxon>Liliopsida</taxon>
        <taxon>Poales</taxon>
        <taxon>Poaceae</taxon>
        <taxon>BOP clade</taxon>
        <taxon>Oryzoideae</taxon>
        <taxon>Oryzeae</taxon>
        <taxon>Oryzinae</taxon>
        <taxon>Oryza</taxon>
    </lineage>
</organism>
<dbReference type="Gramene" id="ONIVA03G07640.1">
    <property type="protein sequence ID" value="ONIVA03G07640.1"/>
    <property type="gene ID" value="ONIVA03G07640"/>
</dbReference>
<protein>
    <submittedName>
        <fullName evidence="2">Uncharacterized protein</fullName>
    </submittedName>
</protein>
<dbReference type="EnsemblPlants" id="ONIVA03G07640.1">
    <property type="protein sequence ID" value="ONIVA03G07640.1"/>
    <property type="gene ID" value="ONIVA03G07640"/>
</dbReference>
<dbReference type="AlphaFoldDB" id="A0A0E0GID3"/>
<reference evidence="2" key="1">
    <citation type="submission" date="2015-04" db="UniProtKB">
        <authorList>
            <consortium name="EnsemblPlants"/>
        </authorList>
    </citation>
    <scope>IDENTIFICATION</scope>
    <source>
        <strain evidence="2">SL10</strain>
    </source>
</reference>
<keyword evidence="3" id="KW-1185">Reference proteome</keyword>
<reference evidence="2" key="2">
    <citation type="submission" date="2018-04" db="EMBL/GenBank/DDBJ databases">
        <title>OnivRS2 (Oryza nivara Reference Sequence Version 2).</title>
        <authorList>
            <person name="Zhang J."/>
            <person name="Kudrna D."/>
            <person name="Lee S."/>
            <person name="Talag J."/>
            <person name="Rajasekar S."/>
            <person name="Welchert J."/>
            <person name="Hsing Y.-I."/>
            <person name="Wing R.A."/>
        </authorList>
    </citation>
    <scope>NUCLEOTIDE SEQUENCE [LARGE SCALE GENOMIC DNA]</scope>
    <source>
        <strain evidence="2">SL10</strain>
    </source>
</reference>
<accession>A0A0E0GID3</accession>
<evidence type="ECO:0000313" key="3">
    <source>
        <dbReference type="Proteomes" id="UP000006591"/>
    </source>
</evidence>
<evidence type="ECO:0000256" key="1">
    <source>
        <dbReference type="SAM" id="MobiDB-lite"/>
    </source>
</evidence>
<proteinExistence type="predicted"/>
<feature type="region of interest" description="Disordered" evidence="1">
    <location>
        <begin position="100"/>
        <end position="120"/>
    </location>
</feature>
<sequence length="302" mass="33111">MTVTCLSLSKSFIHEQRNIKLKKIEKMLTLFSGQAIVLEDLSNSHHRANCCNRRYLRKIQSGFLLVETWIRFFFADAPASASSSSCSASAISSPTIATSFSSGPSSSSATAPALTTSSTTCSSSSLTACIVSLSLAAFLSRLREREREGKDRSERRGEGERLRVEAMYGRWCRSRESRGCPEAAVVISSALSSIDLLPPRRASLCIVDVNFSGRQDPVDEKGPRSRLRGNARIDLRLHPRVQNPWMGSPPSLLSSSSFVPNQWKARVPPTRDWRALLVAPSSPAGGPVVRGKWKSRIIKTGD</sequence>
<name>A0A0E0GID3_ORYNI</name>
<evidence type="ECO:0000313" key="2">
    <source>
        <dbReference type="EnsemblPlants" id="ONIVA03G07640.1"/>
    </source>
</evidence>
<dbReference type="HOGENOM" id="CLU_922515_0_0_1"/>